<evidence type="ECO:0000259" key="9">
    <source>
        <dbReference type="Pfam" id="PF04613"/>
    </source>
</evidence>
<dbReference type="NCBIfam" id="NF002060">
    <property type="entry name" value="PRK00892.1"/>
    <property type="match status" value="1"/>
</dbReference>
<evidence type="ECO:0000313" key="10">
    <source>
        <dbReference type="EMBL" id="QDV88706.1"/>
    </source>
</evidence>
<dbReference type="Pfam" id="PF04613">
    <property type="entry name" value="LpxD"/>
    <property type="match status" value="1"/>
</dbReference>
<comment type="subunit">
    <text evidence="7">Homotrimer.</text>
</comment>
<evidence type="ECO:0000256" key="8">
    <source>
        <dbReference type="SAM" id="Coils"/>
    </source>
</evidence>
<dbReference type="NCBIfam" id="TIGR01853">
    <property type="entry name" value="lipid_A_lpxD"/>
    <property type="match status" value="1"/>
</dbReference>
<dbReference type="EC" id="2.3.1.191" evidence="7"/>
<protein>
    <recommendedName>
        <fullName evidence="7">UDP-3-O-acylglucosamine N-acyltransferase</fullName>
        <ecNumber evidence="7">2.3.1.191</ecNumber>
    </recommendedName>
</protein>
<comment type="catalytic activity">
    <reaction evidence="7">
        <text>a UDP-3-O-[(3R)-3-hydroxyacyl]-alpha-D-glucosamine + a (3R)-hydroxyacyl-[ACP] = a UDP-2-N,3-O-bis[(3R)-3-hydroxyacyl]-alpha-D-glucosamine + holo-[ACP] + H(+)</text>
        <dbReference type="Rhea" id="RHEA:53836"/>
        <dbReference type="Rhea" id="RHEA-COMP:9685"/>
        <dbReference type="Rhea" id="RHEA-COMP:9945"/>
        <dbReference type="ChEBI" id="CHEBI:15378"/>
        <dbReference type="ChEBI" id="CHEBI:64479"/>
        <dbReference type="ChEBI" id="CHEBI:78827"/>
        <dbReference type="ChEBI" id="CHEBI:137740"/>
        <dbReference type="ChEBI" id="CHEBI:137748"/>
        <dbReference type="EC" id="2.3.1.191"/>
    </reaction>
</comment>
<keyword evidence="2 7" id="KW-0441">Lipid A biosynthesis</keyword>
<accession>A0ABX5Y3V9</accession>
<evidence type="ECO:0000256" key="1">
    <source>
        <dbReference type="ARBA" id="ARBA00022516"/>
    </source>
</evidence>
<dbReference type="InterPro" id="IPR020573">
    <property type="entry name" value="UDP_GlcNAc_AcTrfase_non-rep"/>
</dbReference>
<dbReference type="Proteomes" id="UP000318081">
    <property type="component" value="Chromosome"/>
</dbReference>
<keyword evidence="5 7" id="KW-0443">Lipid metabolism</keyword>
<dbReference type="GO" id="GO:0016746">
    <property type="term" value="F:acyltransferase activity"/>
    <property type="evidence" value="ECO:0007669"/>
    <property type="project" value="UniProtKB-KW"/>
</dbReference>
<keyword evidence="1 7" id="KW-0444">Lipid biosynthesis</keyword>
<proteinExistence type="inferred from homology"/>
<comment type="function">
    <text evidence="7">Catalyzes the N-acylation of UDP-3-O-acylglucosamine using 3-hydroxyacyl-ACP as the acyl donor. Is involved in the biosynthesis of lipid A, a phosphorylated glycolipid that anchors the lipopolysaccharide to the outer membrane of the cell.</text>
</comment>
<dbReference type="Gene3D" id="3.40.1390.10">
    <property type="entry name" value="MurE/MurF, N-terminal domain"/>
    <property type="match status" value="1"/>
</dbReference>
<gene>
    <name evidence="7 10" type="primary">lpxD</name>
    <name evidence="10" type="ORF">TBK1r_77410</name>
</gene>
<dbReference type="EMBL" id="CP036432">
    <property type="protein sequence ID" value="QDV88706.1"/>
    <property type="molecule type" value="Genomic_DNA"/>
</dbReference>
<feature type="coiled-coil region" evidence="8">
    <location>
        <begin position="353"/>
        <end position="387"/>
    </location>
</feature>
<keyword evidence="11" id="KW-1185">Reference proteome</keyword>
<evidence type="ECO:0000256" key="3">
    <source>
        <dbReference type="ARBA" id="ARBA00022679"/>
    </source>
</evidence>
<comment type="similarity">
    <text evidence="7">Belongs to the transferase hexapeptide repeat family. LpxD subfamily.</text>
</comment>
<dbReference type="InterPro" id="IPR001451">
    <property type="entry name" value="Hexapep"/>
</dbReference>
<dbReference type="SUPFAM" id="SSF51161">
    <property type="entry name" value="Trimeric LpxA-like enzymes"/>
    <property type="match status" value="1"/>
</dbReference>
<keyword evidence="4 7" id="KW-0677">Repeat</keyword>
<keyword evidence="8" id="KW-0175">Coiled coil</keyword>
<keyword evidence="3 7" id="KW-0808">Transferase</keyword>
<dbReference type="CDD" id="cd03352">
    <property type="entry name" value="LbH_LpxD"/>
    <property type="match status" value="1"/>
</dbReference>
<dbReference type="PANTHER" id="PTHR43378:SF2">
    <property type="entry name" value="UDP-3-O-ACYLGLUCOSAMINE N-ACYLTRANSFERASE 1, MITOCHONDRIAL-RELATED"/>
    <property type="match status" value="1"/>
</dbReference>
<evidence type="ECO:0000256" key="7">
    <source>
        <dbReference type="HAMAP-Rule" id="MF_00523"/>
    </source>
</evidence>
<evidence type="ECO:0000313" key="11">
    <source>
        <dbReference type="Proteomes" id="UP000318081"/>
    </source>
</evidence>
<dbReference type="PANTHER" id="PTHR43378">
    <property type="entry name" value="UDP-3-O-ACYLGLUCOSAMINE N-ACYLTRANSFERASE"/>
    <property type="match status" value="1"/>
</dbReference>
<feature type="domain" description="UDP-3-O-[3-hydroxymyristoyl] glucosamine N-acyltransferase non-repeat region" evidence="9">
    <location>
        <begin position="68"/>
        <end position="128"/>
    </location>
</feature>
<keyword evidence="6 7" id="KW-0012">Acyltransferase</keyword>
<evidence type="ECO:0000256" key="6">
    <source>
        <dbReference type="ARBA" id="ARBA00023315"/>
    </source>
</evidence>
<evidence type="ECO:0000256" key="4">
    <source>
        <dbReference type="ARBA" id="ARBA00022737"/>
    </source>
</evidence>
<dbReference type="Gene3D" id="2.160.10.10">
    <property type="entry name" value="Hexapeptide repeat proteins"/>
    <property type="match status" value="1"/>
</dbReference>
<sequence>MTICPRGSSDFVLQSSAPWRYTGENGGFGLSESMNNISEKDFAVEIRLDEIALMVGGTLHGDGTLICSGANPPDQSTSSEITMLVGQHPSANLASSKAMAVLCAERIDSDLRPQIIVADPRAAFATVVSQFRPPIPVSLPGVGVDSSAAIANSAKIHPTATVCADVTIGERTLVMPNVVIMPGCTIGDDCVLYPGVTLYEYSSLGDRVVLHAGTVIGAQGFGYRQKNGRHLPSAQLGYVRIDSDVDVGAGVTIDRGSYGATRIGEGTKIDNQVMIAHNCQIGRHNLICSQVGIAGSCRTGDYVILAGQVGLKDHITLGDHTIVGAKAGVMDDCQGHQVYLGSPAMPQRDQMQIFAIERKLPEMRRELRTLRKRLDAMTEQLAEGETDSGHSGVGRAA</sequence>
<evidence type="ECO:0000256" key="2">
    <source>
        <dbReference type="ARBA" id="ARBA00022556"/>
    </source>
</evidence>
<evidence type="ECO:0000256" key="5">
    <source>
        <dbReference type="ARBA" id="ARBA00023098"/>
    </source>
</evidence>
<dbReference type="Pfam" id="PF00132">
    <property type="entry name" value="Hexapep"/>
    <property type="match status" value="2"/>
</dbReference>
<dbReference type="HAMAP" id="MF_00523">
    <property type="entry name" value="LpxD"/>
    <property type="match status" value="1"/>
</dbReference>
<name>A0ABX5Y3V9_9BACT</name>
<dbReference type="InterPro" id="IPR011004">
    <property type="entry name" value="Trimer_LpxA-like_sf"/>
</dbReference>
<reference evidence="10 11" key="1">
    <citation type="submission" date="2019-02" db="EMBL/GenBank/DDBJ databases">
        <title>Deep-cultivation of Planctomycetes and their phenomic and genomic characterization uncovers novel biology.</title>
        <authorList>
            <person name="Wiegand S."/>
            <person name="Jogler M."/>
            <person name="Boedeker C."/>
            <person name="Pinto D."/>
            <person name="Vollmers J."/>
            <person name="Rivas-Marin E."/>
            <person name="Kohn T."/>
            <person name="Peeters S.H."/>
            <person name="Heuer A."/>
            <person name="Rast P."/>
            <person name="Oberbeckmann S."/>
            <person name="Bunk B."/>
            <person name="Jeske O."/>
            <person name="Meyerdierks A."/>
            <person name="Storesund J.E."/>
            <person name="Kallscheuer N."/>
            <person name="Luecker S."/>
            <person name="Lage O.M."/>
            <person name="Pohl T."/>
            <person name="Merkel B.J."/>
            <person name="Hornburger P."/>
            <person name="Mueller R.-W."/>
            <person name="Bruemmer F."/>
            <person name="Labrenz M."/>
            <person name="Spormann A.M."/>
            <person name="Op den Camp H."/>
            <person name="Overmann J."/>
            <person name="Amann R."/>
            <person name="Jetten M.S.M."/>
            <person name="Mascher T."/>
            <person name="Medema M.H."/>
            <person name="Devos D.P."/>
            <person name="Kaster A.-K."/>
            <person name="Ovreas L."/>
            <person name="Rohde M."/>
            <person name="Galperin M.Y."/>
            <person name="Jogler C."/>
        </authorList>
    </citation>
    <scope>NUCLEOTIDE SEQUENCE [LARGE SCALE GENOMIC DNA]</scope>
    <source>
        <strain evidence="10 11">TBK1r</strain>
    </source>
</reference>
<dbReference type="InterPro" id="IPR007691">
    <property type="entry name" value="LpxD"/>
</dbReference>
<organism evidence="10 11">
    <name type="scientific">Stieleria magnilauensis</name>
    <dbReference type="NCBI Taxonomy" id="2527963"/>
    <lineage>
        <taxon>Bacteria</taxon>
        <taxon>Pseudomonadati</taxon>
        <taxon>Planctomycetota</taxon>
        <taxon>Planctomycetia</taxon>
        <taxon>Pirellulales</taxon>
        <taxon>Pirellulaceae</taxon>
        <taxon>Stieleria</taxon>
    </lineage>
</organism>
<feature type="active site" description="Proton acceptor" evidence="7">
    <location>
        <position position="277"/>
    </location>
</feature>
<comment type="pathway">
    <text evidence="7">Bacterial outer membrane biogenesis; LPS lipid A biosynthesis.</text>
</comment>